<accession>A0A4S2CVF9</accession>
<organism evidence="1 2">
    <name type="scientific">Stenotrophomonas maltophilia</name>
    <name type="common">Pseudomonas maltophilia</name>
    <name type="synonym">Xanthomonas maltophilia</name>
    <dbReference type="NCBI Taxonomy" id="40324"/>
    <lineage>
        <taxon>Bacteria</taxon>
        <taxon>Pseudomonadati</taxon>
        <taxon>Pseudomonadota</taxon>
        <taxon>Gammaproteobacteria</taxon>
        <taxon>Lysobacterales</taxon>
        <taxon>Lysobacteraceae</taxon>
        <taxon>Stenotrophomonas</taxon>
        <taxon>Stenotrophomonas maltophilia group</taxon>
    </lineage>
</organism>
<sequence length="656" mass="68394">MMADTFGRFAALPIGPLLAARDGGLTLSTTAAAEIHHMARSDVALDHGTFGAEFAVWGDDPMAAVVGVATAGASLTTFPGGDAAGIGWNLGAGTVLFDGGPVAAGLPVLVKGEIAGVLVEVGAPTRLKLYRNGVLVHQRDIGLTGPLHFAASLAATEAGGLCMAVNAGQWGASSPAAQVGWRLPAASPAVARLADADWLTAPGDSPANARFEGVLADGITLISEINFWPWGGEPVSQTSAAECQALDADGVLDDLALSGASGAPAQVRVGPADGMLADTHAAYRFSLDRIEINDDGTKRIYFRDAHDDLDEVINRSVFLPNIPGLAWKPQPVLIGAVASVPAMGANSDATAMFVADSRIYTDTVLDRGDAMEAGTFSLSPDGQQLLMRSPPVMPVVTDASSVGPGPAPATLQQAMADIMGRVGKAAWSGTDCAAIDAATGYAGVGYYAGTAITGRDAMNAILPSYGVGCYQDADGALRFVQVAAPEEWAGELAFDLAGGDLAEDLLAVPDEAPNLTRRMAYRPNAQALSASDLVTDVVDMPQWRRDELMGLFRAQVYGAGAMHPHYRRADGADPVLSLFWNGADAQAEIDRVVAMYRVQRFFYRVSVQGDQELAPHPGQVGRIAYSRYGLEAGKQVLVRRVERNPATGDVVLTLWG</sequence>
<dbReference type="AlphaFoldDB" id="A0A4S2CVF9"/>
<gene>
    <name evidence="1" type="ORF">E5352_15350</name>
</gene>
<dbReference type="Proteomes" id="UP000306631">
    <property type="component" value="Unassembled WGS sequence"/>
</dbReference>
<dbReference type="Gene3D" id="2.60.120.920">
    <property type="match status" value="1"/>
</dbReference>
<name>A0A4S2CVF9_STEMA</name>
<protein>
    <recommendedName>
        <fullName evidence="3">Phage tail protein</fullName>
    </recommendedName>
</protein>
<proteinExistence type="predicted"/>
<evidence type="ECO:0000313" key="2">
    <source>
        <dbReference type="Proteomes" id="UP000306631"/>
    </source>
</evidence>
<evidence type="ECO:0008006" key="3">
    <source>
        <dbReference type="Google" id="ProtNLM"/>
    </source>
</evidence>
<dbReference type="OrthoDB" id="6047754at2"/>
<comment type="caution">
    <text evidence="1">The sequence shown here is derived from an EMBL/GenBank/DDBJ whole genome shotgun (WGS) entry which is preliminary data.</text>
</comment>
<evidence type="ECO:0000313" key="1">
    <source>
        <dbReference type="EMBL" id="TGY32556.1"/>
    </source>
</evidence>
<dbReference type="EMBL" id="SRYW01000015">
    <property type="protein sequence ID" value="TGY32556.1"/>
    <property type="molecule type" value="Genomic_DNA"/>
</dbReference>
<reference evidence="1 2" key="1">
    <citation type="submission" date="2019-04" db="EMBL/GenBank/DDBJ databases">
        <title>Microbes associate with the intestines of laboratory mice.</title>
        <authorList>
            <person name="Navarre W."/>
            <person name="Wong E."/>
            <person name="Huang K."/>
            <person name="Tropini C."/>
            <person name="Ng K."/>
            <person name="Yu B."/>
        </authorList>
    </citation>
    <scope>NUCLEOTIDE SEQUENCE [LARGE SCALE GENOMIC DNA]</scope>
    <source>
        <strain evidence="1 2">NM62_B4-13</strain>
    </source>
</reference>
<dbReference type="InterPro" id="IPR043136">
    <property type="entry name" value="B30.2/SPRY_sf"/>
</dbReference>